<dbReference type="InterPro" id="IPR011990">
    <property type="entry name" value="TPR-like_helical_dom_sf"/>
</dbReference>
<dbReference type="EMBL" id="LT598484">
    <property type="protein sequence ID" value="SCV00702.1"/>
    <property type="molecule type" value="Genomic_DNA"/>
</dbReference>
<reference evidence="2" key="1">
    <citation type="submission" date="2016-03" db="EMBL/GenBank/DDBJ databases">
        <authorList>
            <person name="Devillers Hugo."/>
        </authorList>
    </citation>
    <scope>NUCLEOTIDE SEQUENCE [LARGE SCALE GENOMIC DNA]</scope>
</reference>
<evidence type="ECO:0000313" key="2">
    <source>
        <dbReference type="Proteomes" id="UP000191144"/>
    </source>
</evidence>
<dbReference type="OrthoDB" id="1914839at2759"/>
<evidence type="ECO:0000313" key="1">
    <source>
        <dbReference type="EMBL" id="SCV00702.1"/>
    </source>
</evidence>
<protein>
    <submittedName>
        <fullName evidence="1">LAME_0G11452g1_1</fullName>
    </submittedName>
</protein>
<organism evidence="1 2">
    <name type="scientific">Lachancea meyersii CBS 8951</name>
    <dbReference type="NCBI Taxonomy" id="1266667"/>
    <lineage>
        <taxon>Eukaryota</taxon>
        <taxon>Fungi</taxon>
        <taxon>Dikarya</taxon>
        <taxon>Ascomycota</taxon>
        <taxon>Saccharomycotina</taxon>
        <taxon>Saccharomycetes</taxon>
        <taxon>Saccharomycetales</taxon>
        <taxon>Saccharomycetaceae</taxon>
        <taxon>Lachancea</taxon>
    </lineage>
</organism>
<dbReference type="Proteomes" id="UP000191144">
    <property type="component" value="Chromosome G"/>
</dbReference>
<gene>
    <name evidence="1" type="ORF">LAME_0G11452G</name>
</gene>
<dbReference type="Gene3D" id="1.25.40.10">
    <property type="entry name" value="Tetratricopeptide repeat domain"/>
    <property type="match status" value="2"/>
</dbReference>
<dbReference type="SUPFAM" id="SSF48452">
    <property type="entry name" value="TPR-like"/>
    <property type="match status" value="1"/>
</dbReference>
<sequence length="382" mass="42627">MSHQLNDQIEEAKRLLGENNADGALRVLKPYRKSLKSTNSSHIELHQAFVEAYLENGQLERAYPLLVKACELDPQGQIGGSDKFFTLGQIAGGSDGLALITQGIENLSGQAGDYLKQEQAEKIVAGLLSMVEIWMTDLCMEPGAEAQCEELVSKAMEVSEEKSPEAWAALGSMRISQQRFPEAAEAFGRSWHFFQAKKSAFESEVQQGSGNTHTEFANMLQPLLNLAKMCIEMGLYEWALEIEAAVKDIDEDNLESLYLEAFTHYLTCKLELFKLQNPQVEVNPGNVYEFNQHFQELPFVNANELIQEHGQEARLILTYMVKLAENGDQNDEVVKELVSGAMEVLSELGGPADIKDVIRYRKGEEIGDEEEIEIDIEGCNQA</sequence>
<accession>A0A1G4K9I7</accession>
<keyword evidence="2" id="KW-1185">Reference proteome</keyword>
<dbReference type="CDD" id="cd24142">
    <property type="entry name" value="ACL4-like"/>
    <property type="match status" value="1"/>
</dbReference>
<proteinExistence type="predicted"/>
<dbReference type="AlphaFoldDB" id="A0A1G4K9I7"/>
<name>A0A1G4K9I7_9SACH</name>